<evidence type="ECO:0000313" key="2">
    <source>
        <dbReference type="EnsemblMetazoa" id="XP_029342263.1"/>
    </source>
</evidence>
<reference evidence="3" key="1">
    <citation type="submission" date="2010-06" db="EMBL/GenBank/DDBJ databases">
        <authorList>
            <person name="Jiang H."/>
            <person name="Abraham K."/>
            <person name="Ali S."/>
            <person name="Alsbrooks S.L."/>
            <person name="Anim B.N."/>
            <person name="Anosike U.S."/>
            <person name="Attaway T."/>
            <person name="Bandaranaike D.P."/>
            <person name="Battles P.K."/>
            <person name="Bell S.N."/>
            <person name="Bell A.V."/>
            <person name="Beltran B."/>
            <person name="Bickham C."/>
            <person name="Bustamante Y."/>
            <person name="Caleb T."/>
            <person name="Canada A."/>
            <person name="Cardenas V."/>
            <person name="Carter K."/>
            <person name="Chacko J."/>
            <person name="Chandrabose M.N."/>
            <person name="Chavez D."/>
            <person name="Chavez A."/>
            <person name="Chen L."/>
            <person name="Chu H.-S."/>
            <person name="Claassen K.J."/>
            <person name="Cockrell R."/>
            <person name="Collins M."/>
            <person name="Cooper J.A."/>
            <person name="Cree A."/>
            <person name="Curry S.M."/>
            <person name="Da Y."/>
            <person name="Dao M.D."/>
            <person name="Das B."/>
            <person name="Davila M.-L."/>
            <person name="Davy-Carroll L."/>
            <person name="Denson S."/>
            <person name="Dinh H."/>
            <person name="Ebong V.E."/>
            <person name="Edwards J.R."/>
            <person name="Egan A."/>
            <person name="El-Daye J."/>
            <person name="Escobedo L."/>
            <person name="Fernandez S."/>
            <person name="Fernando P.R."/>
            <person name="Flagg N."/>
            <person name="Forbes L.D."/>
            <person name="Fowler R.G."/>
            <person name="Fu Q."/>
            <person name="Gabisi R.A."/>
            <person name="Ganer J."/>
            <person name="Garbino Pronczuk A."/>
            <person name="Garcia R.M."/>
            <person name="Garner T."/>
            <person name="Garrett T.E."/>
            <person name="Gonzalez D.A."/>
            <person name="Hamid H."/>
            <person name="Hawkins E.S."/>
            <person name="Hirani K."/>
            <person name="Hogues M.E."/>
            <person name="Hollins B."/>
            <person name="Hsiao C.-H."/>
            <person name="Jabil R."/>
            <person name="James M.L."/>
            <person name="Jhangiani S.N."/>
            <person name="Johnson B."/>
            <person name="Johnson Q."/>
            <person name="Joshi V."/>
            <person name="Kalu J.B."/>
            <person name="Kam C."/>
            <person name="Kashfia A."/>
            <person name="Keebler J."/>
            <person name="Kisamo H."/>
            <person name="Kovar C.L."/>
            <person name="Lago L.A."/>
            <person name="Lai C.-Y."/>
            <person name="Laidlaw J."/>
            <person name="Lara F."/>
            <person name="Le T.-K."/>
            <person name="Lee S.L."/>
            <person name="Legall F.H."/>
            <person name="Lemon S.J."/>
            <person name="Lewis L.R."/>
            <person name="Li B."/>
            <person name="Liu Y."/>
            <person name="Liu Y.-S."/>
            <person name="Lopez J."/>
            <person name="Lozado R.J."/>
            <person name="Lu J."/>
            <person name="Madu R.C."/>
            <person name="Maheshwari M."/>
            <person name="Maheshwari R."/>
            <person name="Malloy K."/>
            <person name="Martinez E."/>
            <person name="Mathew T."/>
            <person name="Mercado I.C."/>
            <person name="Mercado C."/>
            <person name="Meyer B."/>
            <person name="Montgomery K."/>
            <person name="Morgan M.B."/>
            <person name="Munidasa M."/>
            <person name="Nazareth L.V."/>
            <person name="Nelson J."/>
            <person name="Ng B.M."/>
            <person name="Nguyen N.B."/>
            <person name="Nguyen P.Q."/>
            <person name="Nguyen T."/>
            <person name="Obregon M."/>
            <person name="Okwuonu G.O."/>
            <person name="Onwere C.G."/>
            <person name="Orozco G."/>
            <person name="Parra A."/>
            <person name="Patel S."/>
            <person name="Patil S."/>
            <person name="Perez A."/>
            <person name="Perez Y."/>
            <person name="Pham C."/>
            <person name="Primus E.L."/>
            <person name="Pu L.-L."/>
            <person name="Puazo M."/>
            <person name="Qin X."/>
            <person name="Quiroz J.B."/>
            <person name="Reese J."/>
            <person name="Richards S."/>
            <person name="Rives C.M."/>
            <person name="Robberts R."/>
            <person name="Ruiz S.J."/>
            <person name="Ruiz M.J."/>
            <person name="Santibanez J."/>
            <person name="Schneider B.W."/>
            <person name="Sisson I."/>
            <person name="Smith M."/>
            <person name="Sodergren E."/>
            <person name="Song X.-Z."/>
            <person name="Song B.B."/>
            <person name="Summersgill H."/>
            <person name="Thelus R."/>
            <person name="Thornton R.D."/>
            <person name="Trejos Z.Y."/>
            <person name="Usmani K."/>
            <person name="Vattathil S."/>
            <person name="Villasana D."/>
            <person name="Walker D.L."/>
            <person name="Wang S."/>
            <person name="Wang K."/>
            <person name="White C.S."/>
            <person name="Williams A.C."/>
            <person name="Williamson J."/>
            <person name="Wilson K."/>
            <person name="Woghiren I.O."/>
            <person name="Woodworth J.R."/>
            <person name="Worley K.C."/>
            <person name="Wright R.A."/>
            <person name="Wu W."/>
            <person name="Young L."/>
            <person name="Zhang L."/>
            <person name="Zhang J."/>
            <person name="Zhu Y."/>
            <person name="Muzny D.M."/>
            <person name="Weinstock G."/>
            <person name="Gibbs R.A."/>
        </authorList>
    </citation>
    <scope>NUCLEOTIDE SEQUENCE [LARGE SCALE GENOMIC DNA]</scope>
    <source>
        <strain evidence="3">LSR1</strain>
    </source>
</reference>
<name>A0A8R2NP68_ACYPI</name>
<dbReference type="Proteomes" id="UP000007819">
    <property type="component" value="Chromosome A1"/>
</dbReference>
<accession>A0A8R2NP68</accession>
<dbReference type="EnsemblMetazoa" id="XM_029486403.1">
    <property type="protein sequence ID" value="XP_029342263.1"/>
    <property type="gene ID" value="LOC115033585"/>
</dbReference>
<reference evidence="2" key="2">
    <citation type="submission" date="2022-06" db="UniProtKB">
        <authorList>
            <consortium name="EnsemblMetazoa"/>
        </authorList>
    </citation>
    <scope>IDENTIFICATION</scope>
</reference>
<feature type="domain" description="Dynein regulatory complex protein 1/2 N-terminal" evidence="1">
    <location>
        <begin position="59"/>
        <end position="122"/>
    </location>
</feature>
<dbReference type="GeneID" id="115033585"/>
<proteinExistence type="predicted"/>
<protein>
    <recommendedName>
        <fullName evidence="1">Dynein regulatory complex protein 1/2 N-terminal domain-containing protein</fullName>
    </recommendedName>
</protein>
<keyword evidence="3" id="KW-1185">Reference proteome</keyword>
<sequence length="142" mass="16537">MTALRNTRKYKFDAVEVEEKELDKMDVPISVVKQIENSESDLINYTEEGSQLVANVLLANDNRENNRRETDKSERDIRLKAVELESEVANAKFMEISCQWPIILKKNDALEIHEHLELQKNRGKLDQDGTSERSLLLFRFSQ</sequence>
<dbReference type="KEGG" id="api:115033585"/>
<evidence type="ECO:0000313" key="3">
    <source>
        <dbReference type="Proteomes" id="UP000007819"/>
    </source>
</evidence>
<dbReference type="InterPro" id="IPR039505">
    <property type="entry name" value="DRC1/2_N"/>
</dbReference>
<dbReference type="AlphaFoldDB" id="A0A8R2NP68"/>
<dbReference type="Pfam" id="PF14772">
    <property type="entry name" value="NYD-SP28"/>
    <property type="match status" value="1"/>
</dbReference>
<dbReference type="RefSeq" id="XP_029342263.1">
    <property type="nucleotide sequence ID" value="XM_029486403.1"/>
</dbReference>
<organism evidence="2 3">
    <name type="scientific">Acyrthosiphon pisum</name>
    <name type="common">Pea aphid</name>
    <dbReference type="NCBI Taxonomy" id="7029"/>
    <lineage>
        <taxon>Eukaryota</taxon>
        <taxon>Metazoa</taxon>
        <taxon>Ecdysozoa</taxon>
        <taxon>Arthropoda</taxon>
        <taxon>Hexapoda</taxon>
        <taxon>Insecta</taxon>
        <taxon>Pterygota</taxon>
        <taxon>Neoptera</taxon>
        <taxon>Paraneoptera</taxon>
        <taxon>Hemiptera</taxon>
        <taxon>Sternorrhyncha</taxon>
        <taxon>Aphidomorpha</taxon>
        <taxon>Aphidoidea</taxon>
        <taxon>Aphididae</taxon>
        <taxon>Macrosiphini</taxon>
        <taxon>Acyrthosiphon</taxon>
    </lineage>
</organism>
<evidence type="ECO:0000259" key="1">
    <source>
        <dbReference type="Pfam" id="PF14772"/>
    </source>
</evidence>